<dbReference type="InterPro" id="IPR036821">
    <property type="entry name" value="Peptide_deformylase_sf"/>
</dbReference>
<dbReference type="NCBIfam" id="TIGR00079">
    <property type="entry name" value="pept_deformyl"/>
    <property type="match status" value="1"/>
</dbReference>
<keyword evidence="2" id="KW-0479">Metal-binding</keyword>
<dbReference type="AlphaFoldDB" id="A0A1H7KX58"/>
<dbReference type="CDD" id="cd00487">
    <property type="entry name" value="Pep_deformylase"/>
    <property type="match status" value="1"/>
</dbReference>
<evidence type="ECO:0000256" key="2">
    <source>
        <dbReference type="ARBA" id="ARBA00022723"/>
    </source>
</evidence>
<name>A0A1H7KX58_9BACT</name>
<dbReference type="PRINTS" id="PR01576">
    <property type="entry name" value="PDEFORMYLASE"/>
</dbReference>
<dbReference type="SUPFAM" id="SSF56420">
    <property type="entry name" value="Peptide deformylase"/>
    <property type="match status" value="1"/>
</dbReference>
<dbReference type="GO" id="GO:0046872">
    <property type="term" value="F:metal ion binding"/>
    <property type="evidence" value="ECO:0007669"/>
    <property type="project" value="UniProtKB-KW"/>
</dbReference>
<accession>A0A1H7KX58</accession>
<dbReference type="STRING" id="573321.SAMN04488505_1011112"/>
<protein>
    <submittedName>
        <fullName evidence="4">Peptide deformylase</fullName>
    </submittedName>
</protein>
<dbReference type="GO" id="GO:0042586">
    <property type="term" value="F:peptide deformylase activity"/>
    <property type="evidence" value="ECO:0007669"/>
    <property type="project" value="InterPro"/>
</dbReference>
<evidence type="ECO:0000256" key="3">
    <source>
        <dbReference type="ARBA" id="ARBA00022801"/>
    </source>
</evidence>
<keyword evidence="3" id="KW-0378">Hydrolase</keyword>
<dbReference type="PIRSF" id="PIRSF004749">
    <property type="entry name" value="Pep_def"/>
    <property type="match status" value="1"/>
</dbReference>
<reference evidence="4 5" key="1">
    <citation type="submission" date="2016-10" db="EMBL/GenBank/DDBJ databases">
        <authorList>
            <person name="de Groot N.N."/>
        </authorList>
    </citation>
    <scope>NUCLEOTIDE SEQUENCE [LARGE SCALE GENOMIC DNA]</scope>
    <source>
        <strain evidence="4 5">DSM 21039</strain>
    </source>
</reference>
<gene>
    <name evidence="4" type="ORF">SAMN04488505_1011112</name>
</gene>
<dbReference type="PANTHER" id="PTHR10458">
    <property type="entry name" value="PEPTIDE DEFORMYLASE"/>
    <property type="match status" value="1"/>
</dbReference>
<dbReference type="Proteomes" id="UP000198984">
    <property type="component" value="Unassembled WGS sequence"/>
</dbReference>
<dbReference type="InterPro" id="IPR023635">
    <property type="entry name" value="Peptide_deformylase"/>
</dbReference>
<comment type="similarity">
    <text evidence="1">Belongs to the polypeptide deformylase family.</text>
</comment>
<dbReference type="Gene3D" id="3.90.45.10">
    <property type="entry name" value="Peptide deformylase"/>
    <property type="match status" value="1"/>
</dbReference>
<organism evidence="4 5">
    <name type="scientific">Chitinophaga rupis</name>
    <dbReference type="NCBI Taxonomy" id="573321"/>
    <lineage>
        <taxon>Bacteria</taxon>
        <taxon>Pseudomonadati</taxon>
        <taxon>Bacteroidota</taxon>
        <taxon>Chitinophagia</taxon>
        <taxon>Chitinophagales</taxon>
        <taxon>Chitinophagaceae</taxon>
        <taxon>Chitinophaga</taxon>
    </lineage>
</organism>
<evidence type="ECO:0000313" key="4">
    <source>
        <dbReference type="EMBL" id="SEK90685.1"/>
    </source>
</evidence>
<dbReference type="PANTHER" id="PTHR10458:SF22">
    <property type="entry name" value="PEPTIDE DEFORMYLASE"/>
    <property type="match status" value="1"/>
</dbReference>
<evidence type="ECO:0000313" key="5">
    <source>
        <dbReference type="Proteomes" id="UP000198984"/>
    </source>
</evidence>
<dbReference type="EMBL" id="FOBB01000001">
    <property type="protein sequence ID" value="SEK90685.1"/>
    <property type="molecule type" value="Genomic_DNA"/>
</dbReference>
<dbReference type="Pfam" id="PF01327">
    <property type="entry name" value="Pep_deformylase"/>
    <property type="match status" value="1"/>
</dbReference>
<dbReference type="NCBIfam" id="NF001159">
    <property type="entry name" value="PRK00150.1-3"/>
    <property type="match status" value="1"/>
</dbReference>
<evidence type="ECO:0000256" key="1">
    <source>
        <dbReference type="ARBA" id="ARBA00010759"/>
    </source>
</evidence>
<sequence>MWQTLENAGGVGLAAPQVNRSLRLFLVDSTQADEHNGIHQVFINGHILNYSTDTCIDTEGCLSIPGIWEEVVRACSITIQYQDENFNTQTQTFSGPTARMIQHEYDHTLGKLYLDHLSPLRRRLLQRKLQAIIKGKVSGKYPMRFK</sequence>
<keyword evidence="5" id="KW-1185">Reference proteome</keyword>
<proteinExistence type="inferred from homology"/>